<dbReference type="PANTHER" id="PTHR21708:SF34">
    <property type="entry name" value="OUTER SPORE WALL PROTEIN 2"/>
    <property type="match status" value="1"/>
</dbReference>
<dbReference type="GO" id="GO:0005737">
    <property type="term" value="C:cytoplasm"/>
    <property type="evidence" value="ECO:0007669"/>
    <property type="project" value="TreeGrafter"/>
</dbReference>
<dbReference type="InterPro" id="IPR051402">
    <property type="entry name" value="KPR-Related"/>
</dbReference>
<protein>
    <submittedName>
        <fullName evidence="2">KLTH0A03146p</fullName>
    </submittedName>
</protein>
<dbReference type="AlphaFoldDB" id="C5DBJ5"/>
<dbReference type="EMBL" id="CU928165">
    <property type="protein sequence ID" value="CAR21152.1"/>
    <property type="molecule type" value="Genomic_DNA"/>
</dbReference>
<dbReference type="Proteomes" id="UP000002036">
    <property type="component" value="Chromosome A"/>
</dbReference>
<sequence>MIILSCLSFPSLNRYCDLLSRYSGKHTIVLVDASFAAQLEKLVLDKFYDTCACVLSVLCDVETRQLSSGSYALVNDSCKFYLGLTYARKGFNKQANKQDRLSVNLQCVQNTFFDESSTLNAMVAQLEGTNVDTIIKLAPEESCEMALKVWEHIIPRISLHILSIVFEQFDYDKLLENSSSRFIFEDLVRELSSICYAQCGEVSEKYLKSKSGPRNPPTSAEDWISQLDFDKVLEETKRRKRQMDRSTINEYPEFLTLSFEAYCFYHRLEFPAHILLHQPIQLASAYRINYSSINFLYGFYSRLLAISGFSIEGEPNKVSAPSLLFGIRTQLANQSEQTLVSKHCLNDDKNAPGSASKSKGVKSKLRARFKKIGHGNRERTSGATYSSEDPELSDEESGSSLDNLLAGDARDRSSTDPEDTGEAQAGRDFMFWCSEEFQDANSEPEIDDNDNSSIVDELIKLPNFRKRNFRKQGTQAELTLTTVPLFEQEIRSDPFAMSRYYFDAYKLGDPKTFLSLKERDSRPASARRFQRRYPRERAGVTGASTLPENYFRDHVDLMKRVNMGGILSVTTSRYGHVDSSQKMLDNWNRGLGYLKTLALRESASQVGASCHVVREPPARLQLRHSRRSSFSPEVD</sequence>
<dbReference type="HOGENOM" id="CLU_022832_0_0_1"/>
<keyword evidence="3" id="KW-1185">Reference proteome</keyword>
<dbReference type="OrthoDB" id="4068630at2759"/>
<dbReference type="InParanoid" id="C5DBJ5"/>
<organism evidence="2 3">
    <name type="scientific">Lachancea thermotolerans (strain ATCC 56472 / CBS 6340 / NRRL Y-8284)</name>
    <name type="common">Yeast</name>
    <name type="synonym">Kluyveromyces thermotolerans</name>
    <dbReference type="NCBI Taxonomy" id="559295"/>
    <lineage>
        <taxon>Eukaryota</taxon>
        <taxon>Fungi</taxon>
        <taxon>Dikarya</taxon>
        <taxon>Ascomycota</taxon>
        <taxon>Saccharomycotina</taxon>
        <taxon>Saccharomycetes</taxon>
        <taxon>Saccharomycetales</taxon>
        <taxon>Saccharomycetaceae</taxon>
        <taxon>Lachancea</taxon>
    </lineage>
</organism>
<reference evidence="2 3" key="1">
    <citation type="journal article" date="2009" name="Genome Res.">
        <title>Comparative genomics of protoploid Saccharomycetaceae.</title>
        <authorList>
            <consortium name="The Genolevures Consortium"/>
            <person name="Souciet J.-L."/>
            <person name="Dujon B."/>
            <person name="Gaillardin C."/>
            <person name="Johnston M."/>
            <person name="Baret P.V."/>
            <person name="Cliften P."/>
            <person name="Sherman D.J."/>
            <person name="Weissenbach J."/>
            <person name="Westhof E."/>
            <person name="Wincker P."/>
            <person name="Jubin C."/>
            <person name="Poulain J."/>
            <person name="Barbe V."/>
            <person name="Segurens B."/>
            <person name="Artiguenave F."/>
            <person name="Anthouard V."/>
            <person name="Vacherie B."/>
            <person name="Val M.-E."/>
            <person name="Fulton R.S."/>
            <person name="Minx P."/>
            <person name="Wilson R."/>
            <person name="Durrens P."/>
            <person name="Jean G."/>
            <person name="Marck C."/>
            <person name="Martin T."/>
            <person name="Nikolski M."/>
            <person name="Rolland T."/>
            <person name="Seret M.-L."/>
            <person name="Casaregola S."/>
            <person name="Despons L."/>
            <person name="Fairhead C."/>
            <person name="Fischer G."/>
            <person name="Lafontaine I."/>
            <person name="Leh V."/>
            <person name="Lemaire M."/>
            <person name="de Montigny J."/>
            <person name="Neuveglise C."/>
            <person name="Thierry A."/>
            <person name="Blanc-Lenfle I."/>
            <person name="Bleykasten C."/>
            <person name="Diffels J."/>
            <person name="Fritsch E."/>
            <person name="Frangeul L."/>
            <person name="Goeffon A."/>
            <person name="Jauniaux N."/>
            <person name="Kachouri-Lafond R."/>
            <person name="Payen C."/>
            <person name="Potier S."/>
            <person name="Pribylova L."/>
            <person name="Ozanne C."/>
            <person name="Richard G.-F."/>
            <person name="Sacerdot C."/>
            <person name="Straub M.-L."/>
            <person name="Talla E."/>
        </authorList>
    </citation>
    <scope>NUCLEOTIDE SEQUENCE [LARGE SCALE GENOMIC DNA]</scope>
    <source>
        <strain evidence="3">ATCC 56472 / CBS 6340 / NRRL Y-8284</strain>
    </source>
</reference>
<name>C5DBJ5_LACTC</name>
<dbReference type="eggNOG" id="ENOG502QQG0">
    <property type="taxonomic scope" value="Eukaryota"/>
</dbReference>
<dbReference type="RefSeq" id="XP_002551594.1">
    <property type="nucleotide sequence ID" value="XM_002551548.1"/>
</dbReference>
<dbReference type="KEGG" id="lth:KLTH0A03146g"/>
<feature type="region of interest" description="Disordered" evidence="1">
    <location>
        <begin position="372"/>
        <end position="424"/>
    </location>
</feature>
<dbReference type="GeneID" id="8290394"/>
<feature type="compositionally biased region" description="Acidic residues" evidence="1">
    <location>
        <begin position="388"/>
        <end position="397"/>
    </location>
</feature>
<dbReference type="PANTHER" id="PTHR21708">
    <property type="entry name" value="PROBABLE 2-DEHYDROPANTOATE 2-REDUCTASE"/>
    <property type="match status" value="1"/>
</dbReference>
<evidence type="ECO:0000313" key="3">
    <source>
        <dbReference type="Proteomes" id="UP000002036"/>
    </source>
</evidence>
<evidence type="ECO:0000313" key="2">
    <source>
        <dbReference type="EMBL" id="CAR21152.1"/>
    </source>
</evidence>
<dbReference type="OMA" id="LSFEAYC"/>
<accession>C5DBJ5</accession>
<gene>
    <name evidence="2" type="ordered locus">KLTH0A03146g</name>
</gene>
<dbReference type="FunCoup" id="C5DBJ5">
    <property type="interactions" value="40"/>
</dbReference>
<proteinExistence type="predicted"/>
<evidence type="ECO:0000256" key="1">
    <source>
        <dbReference type="SAM" id="MobiDB-lite"/>
    </source>
</evidence>